<organism evidence="8 9">
    <name type="scientific">Siansivirga zeaxanthinifaciens CC-SAMT-1</name>
    <dbReference type="NCBI Taxonomy" id="1454006"/>
    <lineage>
        <taxon>Bacteria</taxon>
        <taxon>Pseudomonadati</taxon>
        <taxon>Bacteroidota</taxon>
        <taxon>Flavobacteriia</taxon>
        <taxon>Flavobacteriales</taxon>
        <taxon>Flavobacteriaceae</taxon>
        <taxon>Siansivirga</taxon>
    </lineage>
</organism>
<dbReference type="Gene3D" id="1.25.40.10">
    <property type="entry name" value="Tetratricopeptide repeat domain"/>
    <property type="match status" value="1"/>
</dbReference>
<evidence type="ECO:0000256" key="4">
    <source>
        <dbReference type="ARBA" id="ARBA00022777"/>
    </source>
</evidence>
<dbReference type="InterPro" id="IPR050736">
    <property type="entry name" value="Sensor_HK_Regulatory"/>
</dbReference>
<keyword evidence="9" id="KW-1185">Reference proteome</keyword>
<comment type="catalytic activity">
    <reaction evidence="1">
        <text>ATP + protein L-histidine = ADP + protein N-phospho-L-histidine.</text>
        <dbReference type="EC" id="2.7.13.3"/>
    </reaction>
</comment>
<dbReference type="PANTHER" id="PTHR43711:SF1">
    <property type="entry name" value="HISTIDINE KINASE 1"/>
    <property type="match status" value="1"/>
</dbReference>
<dbReference type="Proteomes" id="UP000032229">
    <property type="component" value="Chromosome"/>
</dbReference>
<dbReference type="InterPro" id="IPR004358">
    <property type="entry name" value="Sig_transdc_His_kin-like_C"/>
</dbReference>
<dbReference type="InterPro" id="IPR005467">
    <property type="entry name" value="His_kinase_dom"/>
</dbReference>
<dbReference type="PANTHER" id="PTHR43711">
    <property type="entry name" value="TWO-COMPONENT HISTIDINE KINASE"/>
    <property type="match status" value="1"/>
</dbReference>
<evidence type="ECO:0000256" key="5">
    <source>
        <dbReference type="ARBA" id="ARBA00023012"/>
    </source>
</evidence>
<dbReference type="Gene3D" id="3.30.565.10">
    <property type="entry name" value="Histidine kinase-like ATPase, C-terminal domain"/>
    <property type="match status" value="1"/>
</dbReference>
<dbReference type="Pfam" id="PF02518">
    <property type="entry name" value="HATPase_c"/>
    <property type="match status" value="1"/>
</dbReference>
<dbReference type="PROSITE" id="PS50109">
    <property type="entry name" value="HIS_KIN"/>
    <property type="match status" value="1"/>
</dbReference>
<keyword evidence="4 8" id="KW-0418">Kinase</keyword>
<dbReference type="SUPFAM" id="SSF55874">
    <property type="entry name" value="ATPase domain of HSP90 chaperone/DNA topoisomerase II/histidine kinase"/>
    <property type="match status" value="1"/>
</dbReference>
<dbReference type="GO" id="GO:0000155">
    <property type="term" value="F:phosphorelay sensor kinase activity"/>
    <property type="evidence" value="ECO:0007669"/>
    <property type="project" value="InterPro"/>
</dbReference>
<reference evidence="8 9" key="1">
    <citation type="submission" date="2014-02" db="EMBL/GenBank/DDBJ databases">
        <authorList>
            <person name="Young C.-C."/>
            <person name="Hameed A."/>
            <person name="Huang H.-C."/>
            <person name="Shahina M."/>
        </authorList>
    </citation>
    <scope>NUCLEOTIDE SEQUENCE [LARGE SCALE GENOMIC DNA]</scope>
    <source>
        <strain evidence="8 9">CC-SAMT-1</strain>
    </source>
</reference>
<dbReference type="SMART" id="SM00387">
    <property type="entry name" value="HATPase_c"/>
    <property type="match status" value="1"/>
</dbReference>
<dbReference type="PATRIC" id="fig|1454006.5.peg.1253"/>
<dbReference type="PRINTS" id="PR00344">
    <property type="entry name" value="BCTRLSENSOR"/>
</dbReference>
<keyword evidence="6" id="KW-0472">Membrane</keyword>
<evidence type="ECO:0000259" key="7">
    <source>
        <dbReference type="PROSITE" id="PS50109"/>
    </source>
</evidence>
<dbReference type="STRING" id="1454006.AW14_06375"/>
<keyword evidence="3" id="KW-0808">Transferase</keyword>
<dbReference type="InterPro" id="IPR036890">
    <property type="entry name" value="HATPase_C_sf"/>
</dbReference>
<dbReference type="InterPro" id="IPR003594">
    <property type="entry name" value="HATPase_dom"/>
</dbReference>
<dbReference type="EC" id="2.7.13.3" evidence="2"/>
<accession>A0A0C5VW58</accession>
<evidence type="ECO:0000313" key="9">
    <source>
        <dbReference type="Proteomes" id="UP000032229"/>
    </source>
</evidence>
<sequence length="584" mass="67127">MTIKIIHILKIKLLSILIFMVLCGHLNAQEKLQPSGYELELIEKASAHKSQVFFYKAAHFFAEKNWDSTLVYSMRHLNSEKSSKELKAFSHLLRGESFVNKKIFKQAEAEFRLIPQDFEYYNLVKFNLAGTVLEQNQFQNAIDIYLELSNLSDKEYVFFKKSSVNSNLSLCYLHLGEFDKAKPYLVENIELSLRKKDTLGLIKYYGNMANFYYEQYKDNLAIPYFEKAYQLSKNIKDIESKQLTANNMAVVEENRKHFKEALAYRKESEQWKDSLNNQNKIYEVANLERQFAVKQKQKEVDLLEAENKAKEIEKNGLLYSAIVLLLLLVTAIYFYREKLKTNKIITAQKERLDALNATKDKLFSIVSHDLRSSVNALKMSNTKLLDNLEAKNLDALDDLLQTNSAIVNGAYNLLDNLLHWALLQTNQSYFEITSLRLFFIVEQTVYNYKPLMLEKQITFENTISKQDVVFADQESLKIILRNLLDNAIKFSNTNGSIKIYTQNADDAFLDLIVEDSGVGMSPSKRLELLSDTTVLSKKENENIIGTGLGLQLCKSMIKKNNGTFAIESTLGSGTKMIISLPKKV</sequence>
<evidence type="ECO:0000256" key="6">
    <source>
        <dbReference type="SAM" id="Phobius"/>
    </source>
</evidence>
<keyword evidence="6" id="KW-1133">Transmembrane helix</keyword>
<feature type="domain" description="Histidine kinase" evidence="7">
    <location>
        <begin position="365"/>
        <end position="584"/>
    </location>
</feature>
<keyword evidence="6" id="KW-0812">Transmembrane</keyword>
<dbReference type="AlphaFoldDB" id="A0A0C5VW58"/>
<dbReference type="SUPFAM" id="SSF47384">
    <property type="entry name" value="Homodimeric domain of signal transducing histidine kinase"/>
    <property type="match status" value="1"/>
</dbReference>
<dbReference type="Gene3D" id="1.10.287.130">
    <property type="match status" value="1"/>
</dbReference>
<name>A0A0C5VW58_9FLAO</name>
<dbReference type="KEGG" id="sze:AW14_06375"/>
<dbReference type="InterPro" id="IPR011990">
    <property type="entry name" value="TPR-like_helical_dom_sf"/>
</dbReference>
<dbReference type="EMBL" id="CP007202">
    <property type="protein sequence ID" value="AJR03336.1"/>
    <property type="molecule type" value="Genomic_DNA"/>
</dbReference>
<evidence type="ECO:0000256" key="1">
    <source>
        <dbReference type="ARBA" id="ARBA00000085"/>
    </source>
</evidence>
<feature type="transmembrane region" description="Helical" evidence="6">
    <location>
        <begin position="316"/>
        <end position="335"/>
    </location>
</feature>
<evidence type="ECO:0000256" key="2">
    <source>
        <dbReference type="ARBA" id="ARBA00012438"/>
    </source>
</evidence>
<dbReference type="RefSeq" id="WP_084708793.1">
    <property type="nucleotide sequence ID" value="NZ_CP007202.1"/>
</dbReference>
<evidence type="ECO:0000256" key="3">
    <source>
        <dbReference type="ARBA" id="ARBA00022679"/>
    </source>
</evidence>
<proteinExistence type="predicted"/>
<dbReference type="InterPro" id="IPR036097">
    <property type="entry name" value="HisK_dim/P_sf"/>
</dbReference>
<gene>
    <name evidence="8" type="ORF">AW14_06375</name>
</gene>
<evidence type="ECO:0000313" key="8">
    <source>
        <dbReference type="EMBL" id="AJR03336.1"/>
    </source>
</evidence>
<protein>
    <recommendedName>
        <fullName evidence="2">histidine kinase</fullName>
        <ecNumber evidence="2">2.7.13.3</ecNumber>
    </recommendedName>
</protein>
<keyword evidence="5" id="KW-0902">Two-component regulatory system</keyword>
<dbReference type="HOGENOM" id="CLU_000445_114_67_10"/>
<dbReference type="SUPFAM" id="SSF48452">
    <property type="entry name" value="TPR-like"/>
    <property type="match status" value="1"/>
</dbReference>